<evidence type="ECO:0000259" key="1">
    <source>
        <dbReference type="Pfam" id="PF13191"/>
    </source>
</evidence>
<organism evidence="2 3">
    <name type="scientific">Streptomyces fumanus</name>
    <dbReference type="NCBI Taxonomy" id="67302"/>
    <lineage>
        <taxon>Bacteria</taxon>
        <taxon>Bacillati</taxon>
        <taxon>Actinomycetota</taxon>
        <taxon>Actinomycetes</taxon>
        <taxon>Kitasatosporales</taxon>
        <taxon>Streptomycetaceae</taxon>
        <taxon>Streptomyces</taxon>
    </lineage>
</organism>
<evidence type="ECO:0000313" key="2">
    <source>
        <dbReference type="EMBL" id="GHF34409.1"/>
    </source>
</evidence>
<dbReference type="AlphaFoldDB" id="A0A919EBM1"/>
<dbReference type="Gene3D" id="3.40.50.300">
    <property type="entry name" value="P-loop containing nucleotide triphosphate hydrolases"/>
    <property type="match status" value="1"/>
</dbReference>
<protein>
    <recommendedName>
        <fullName evidence="1">Orc1-like AAA ATPase domain-containing protein</fullName>
    </recommendedName>
</protein>
<gene>
    <name evidence="2" type="ORF">GCM10018772_70070</name>
</gene>
<dbReference type="RefSeq" id="WP_190208509.1">
    <property type="nucleotide sequence ID" value="NZ_BNBI01000024.1"/>
</dbReference>
<dbReference type="InterPro" id="IPR027417">
    <property type="entry name" value="P-loop_NTPase"/>
</dbReference>
<feature type="domain" description="Orc1-like AAA ATPase" evidence="1">
    <location>
        <begin position="19"/>
        <end position="79"/>
    </location>
</feature>
<proteinExistence type="predicted"/>
<reference evidence="2" key="1">
    <citation type="journal article" date="2014" name="Int. J. Syst. Evol. Microbiol.">
        <title>Complete genome sequence of Corynebacterium casei LMG S-19264T (=DSM 44701T), isolated from a smear-ripened cheese.</title>
        <authorList>
            <consortium name="US DOE Joint Genome Institute (JGI-PGF)"/>
            <person name="Walter F."/>
            <person name="Albersmeier A."/>
            <person name="Kalinowski J."/>
            <person name="Ruckert C."/>
        </authorList>
    </citation>
    <scope>NUCLEOTIDE SEQUENCE</scope>
    <source>
        <strain evidence="2">JCM 4477</strain>
    </source>
</reference>
<evidence type="ECO:0000313" key="3">
    <source>
        <dbReference type="Proteomes" id="UP000630718"/>
    </source>
</evidence>
<accession>A0A919EBM1</accession>
<dbReference type="InterPro" id="IPR041664">
    <property type="entry name" value="AAA_16"/>
</dbReference>
<dbReference type="Pfam" id="PF13191">
    <property type="entry name" value="AAA_16"/>
    <property type="match status" value="1"/>
</dbReference>
<sequence length="683" mass="76533">MNTRTRSLANRLQSVRRQTFVGRTSELTVFRRALDGDQGVGPVLFVHGPGGVGKSTLLRRFEDEARQAGRHIVWIDGRRVNPSPAGFEAEAGDAVTAAGVVLFVDGFEHCDGLEGWLRERFLPGMRDDALVVIAGRKPPSADWLCDLSWSGLLEVLPLDVLDRRTAAALLERRGVPPERREAVLAFSGGHPLALSLAASVSPEGCEDTTGWTPGPDVIATLLSTLVGELPSRGHRLALETAAHVQTTTEPLLSAVVGEDEAAALFAWLRELPFSEYGRHGLFLHDLVADVLDYDFRWRDPENYERMHVGAGHYLLDRVRTATEAEAMNAVRALTYLKRYGPMEPYFKKIDREGDAYEDVLRPDDHERIVRMALETEGPRSAEIVRFWIQEQPGAFHVYRSARTGELVAFMLWLRLTDPEVGVTLDPVVAGAWDRVRELSPLLPGQHFLLCRFLIYPQAYGTVSSVGHLMQLRICCDWIRSRGLAWSFITSPDAALWGPLMDHLGHEELFSTPWDKGRTFTTFGCDWRVTPLEIWFDRTQPGALVDPPPARTADDRLRKVLTRTEFEAAVRQALRDLDRPQALRDSALFASRLAARFRWADQADPAEALRNIIVGAVDELRHDAKAERPCRALTVTYLQRVTTQEAAAARLGLPYSTYRRHLAEGHKRLVEHLWHWELGGTPAG</sequence>
<keyword evidence="3" id="KW-1185">Reference proteome</keyword>
<dbReference type="Proteomes" id="UP000630718">
    <property type="component" value="Unassembled WGS sequence"/>
</dbReference>
<reference evidence="2" key="2">
    <citation type="submission" date="2020-09" db="EMBL/GenBank/DDBJ databases">
        <authorList>
            <person name="Sun Q."/>
            <person name="Ohkuma M."/>
        </authorList>
    </citation>
    <scope>NUCLEOTIDE SEQUENCE</scope>
    <source>
        <strain evidence="2">JCM 4477</strain>
    </source>
</reference>
<dbReference type="EMBL" id="BNBI01000024">
    <property type="protein sequence ID" value="GHF34409.1"/>
    <property type="molecule type" value="Genomic_DNA"/>
</dbReference>
<comment type="caution">
    <text evidence="2">The sequence shown here is derived from an EMBL/GenBank/DDBJ whole genome shotgun (WGS) entry which is preliminary data.</text>
</comment>
<name>A0A919EBM1_9ACTN</name>
<dbReference type="SUPFAM" id="SSF52540">
    <property type="entry name" value="P-loop containing nucleoside triphosphate hydrolases"/>
    <property type="match status" value="1"/>
</dbReference>